<dbReference type="SMART" id="SM00184">
    <property type="entry name" value="RING"/>
    <property type="match status" value="2"/>
</dbReference>
<dbReference type="InterPro" id="IPR001841">
    <property type="entry name" value="Znf_RING"/>
</dbReference>
<evidence type="ECO:0000259" key="7">
    <source>
        <dbReference type="PROSITE" id="PS50119"/>
    </source>
</evidence>
<organism evidence="9 10">
    <name type="scientific">Dreissena polymorpha</name>
    <name type="common">Zebra mussel</name>
    <name type="synonym">Mytilus polymorpha</name>
    <dbReference type="NCBI Taxonomy" id="45954"/>
    <lineage>
        <taxon>Eukaryota</taxon>
        <taxon>Metazoa</taxon>
        <taxon>Spiralia</taxon>
        <taxon>Lophotrochozoa</taxon>
        <taxon>Mollusca</taxon>
        <taxon>Bivalvia</taxon>
        <taxon>Autobranchia</taxon>
        <taxon>Heteroconchia</taxon>
        <taxon>Euheterodonta</taxon>
        <taxon>Imparidentia</taxon>
        <taxon>Neoheterodontei</taxon>
        <taxon>Myida</taxon>
        <taxon>Dreissenoidea</taxon>
        <taxon>Dreissenidae</taxon>
        <taxon>Dreissena</taxon>
    </lineage>
</organism>
<dbReference type="InterPro" id="IPR003961">
    <property type="entry name" value="FN3_dom"/>
</dbReference>
<keyword evidence="3" id="KW-0862">Zinc</keyword>
<proteinExistence type="predicted"/>
<dbReference type="Pfam" id="PF13920">
    <property type="entry name" value="zf-C3HC4_3"/>
    <property type="match status" value="1"/>
</dbReference>
<evidence type="ECO:0000256" key="4">
    <source>
        <dbReference type="PROSITE-ProRule" id="PRU00024"/>
    </source>
</evidence>
<dbReference type="OrthoDB" id="9049620at2759"/>
<dbReference type="PANTHER" id="PTHR24099:SF16">
    <property type="entry name" value="E3 UBIQUITIN-PROTEIN LIGASE MIDLINE-1-LIKE ISOFORM X1"/>
    <property type="match status" value="1"/>
</dbReference>
<feature type="domain" description="Fibronectin type-III" evidence="8">
    <location>
        <begin position="592"/>
        <end position="688"/>
    </location>
</feature>
<comment type="caution">
    <text evidence="9">The sequence shown here is derived from an EMBL/GenBank/DDBJ whole genome shotgun (WGS) entry which is preliminary data.</text>
</comment>
<evidence type="ECO:0000313" key="9">
    <source>
        <dbReference type="EMBL" id="KAH3828627.1"/>
    </source>
</evidence>
<gene>
    <name evidence="9" type="ORF">DPMN_130609</name>
</gene>
<dbReference type="EMBL" id="JAIWYP010000005">
    <property type="protein sequence ID" value="KAH3828627.1"/>
    <property type="molecule type" value="Genomic_DNA"/>
</dbReference>
<evidence type="ECO:0000256" key="3">
    <source>
        <dbReference type="ARBA" id="ARBA00022833"/>
    </source>
</evidence>
<dbReference type="PROSITE" id="PS50119">
    <property type="entry name" value="ZF_BBOX"/>
    <property type="match status" value="1"/>
</dbReference>
<evidence type="ECO:0000256" key="2">
    <source>
        <dbReference type="ARBA" id="ARBA00022771"/>
    </source>
</evidence>
<dbReference type="InterPro" id="IPR000315">
    <property type="entry name" value="Znf_B-box"/>
</dbReference>
<dbReference type="SUPFAM" id="SSF57850">
    <property type="entry name" value="RING/U-box"/>
    <property type="match status" value="1"/>
</dbReference>
<dbReference type="GO" id="GO:0008270">
    <property type="term" value="F:zinc ion binding"/>
    <property type="evidence" value="ECO:0007669"/>
    <property type="project" value="UniProtKB-KW"/>
</dbReference>
<accession>A0A9D4H5E5</accession>
<protein>
    <submittedName>
        <fullName evidence="9">Uncharacterized protein</fullName>
    </submittedName>
</protein>
<dbReference type="SUPFAM" id="SSF49265">
    <property type="entry name" value="Fibronectin type III"/>
    <property type="match status" value="1"/>
</dbReference>
<dbReference type="SMART" id="SM00060">
    <property type="entry name" value="FN3"/>
    <property type="match status" value="2"/>
</dbReference>
<dbReference type="PROSITE" id="PS50089">
    <property type="entry name" value="ZF_RING_2"/>
    <property type="match status" value="1"/>
</dbReference>
<dbReference type="Gene3D" id="3.30.40.10">
    <property type="entry name" value="Zinc/RING finger domain, C3HC4 (zinc finger)"/>
    <property type="match status" value="1"/>
</dbReference>
<reference evidence="9" key="2">
    <citation type="submission" date="2020-11" db="EMBL/GenBank/DDBJ databases">
        <authorList>
            <person name="McCartney M.A."/>
            <person name="Auch B."/>
            <person name="Kono T."/>
            <person name="Mallez S."/>
            <person name="Becker A."/>
            <person name="Gohl D.M."/>
            <person name="Silverstein K.A.T."/>
            <person name="Koren S."/>
            <person name="Bechman K.B."/>
            <person name="Herman A."/>
            <person name="Abrahante J.E."/>
            <person name="Garbe J."/>
        </authorList>
    </citation>
    <scope>NUCLEOTIDE SEQUENCE</scope>
    <source>
        <strain evidence="9">Duluth1</strain>
        <tissue evidence="9">Whole animal</tissue>
    </source>
</reference>
<feature type="domain" description="RING-type" evidence="6">
    <location>
        <begin position="66"/>
        <end position="106"/>
    </location>
</feature>
<dbReference type="Gene3D" id="2.60.40.10">
    <property type="entry name" value="Immunoglobulins"/>
    <property type="match status" value="2"/>
</dbReference>
<dbReference type="InterPro" id="IPR013783">
    <property type="entry name" value="Ig-like_fold"/>
</dbReference>
<evidence type="ECO:0000313" key="10">
    <source>
        <dbReference type="Proteomes" id="UP000828390"/>
    </source>
</evidence>
<dbReference type="PANTHER" id="PTHR24099">
    <property type="entry name" value="E3 UBIQUITIN-PROTEIN LIGASE TRIM36-RELATED"/>
    <property type="match status" value="1"/>
</dbReference>
<dbReference type="InterPro" id="IPR013083">
    <property type="entry name" value="Znf_RING/FYVE/PHD"/>
</dbReference>
<name>A0A9D4H5E5_DREPO</name>
<dbReference type="InterPro" id="IPR050617">
    <property type="entry name" value="E3_ligase_FN3/SPRY"/>
</dbReference>
<feature type="domain" description="B box-type" evidence="7">
    <location>
        <begin position="192"/>
        <end position="242"/>
    </location>
</feature>
<feature type="compositionally biased region" description="Basic and acidic residues" evidence="5">
    <location>
        <begin position="18"/>
        <end position="27"/>
    </location>
</feature>
<dbReference type="AlphaFoldDB" id="A0A9D4H5E5"/>
<dbReference type="CDD" id="cd00063">
    <property type="entry name" value="FN3"/>
    <property type="match status" value="1"/>
</dbReference>
<evidence type="ECO:0000256" key="5">
    <source>
        <dbReference type="SAM" id="MobiDB-lite"/>
    </source>
</evidence>
<dbReference type="Proteomes" id="UP000828390">
    <property type="component" value="Unassembled WGS sequence"/>
</dbReference>
<dbReference type="InterPro" id="IPR036116">
    <property type="entry name" value="FN3_sf"/>
</dbReference>
<evidence type="ECO:0000259" key="6">
    <source>
        <dbReference type="PROSITE" id="PS50089"/>
    </source>
</evidence>
<sequence>MSHLSFWTRNDLPDIRLSGERRAHAQEPRSQGNGFSKAGNLRQRKTPANLNNSVTMDVDVDSDLQCPICLELYTYPIILPCSHVLCRSPCAEHLFDFNFIRCPVCRDNCYVSGGISSLPRVIALENIIERYKKEQKKDKSEVAKSSASPQPKQTAVQAASNGSNEDLAKSLTLLNNSVTALTSLASSFKTSESDVKCQHCKSATVKRAKKFCTTCRKFFCATCLRLSHPNKEPFINHEFVDPGSDRAASVSDHVKATGSAKVGISNPSSTMKFIVDAYCMLCTQPFISSSDEGIIHTGHPVVPVEQAYREFKTCMEDNREKLVDSQSKVMTTLKNLKDGLKDVQHVLARRRDEINMQCDALLAEVENKRSYFLCDLEYEERIHQTGLEDSIKTLEKVLGASQGLQSYVNDVMTSDKVPFLEVANTLNDRIVKASVDCENASGAQGPDMEVIHGKVVDCRREKVILRELSFLCPPSTPIVDVTRCSRSENVVVLALCPPSSVHEVVDQYEVHFCSEEQKNIQLEETVVVKNCVEDSCSTKISANASGILVLLLENLCRSTTYYFCLSSGNAAGRSGSSEVVQCTTLAEGENVIPAPVIIERLCKRFTSSIQIFSSSPVDVASEQKISHFLLYRQSPQNRVWKCISMYGREDHRVFGLEPNSEYEFVILAYNLRGECRLSNKVVLETTSSAAGF</sequence>
<feature type="compositionally biased region" description="Polar residues" evidence="5">
    <location>
        <begin position="143"/>
        <end position="162"/>
    </location>
</feature>
<keyword evidence="10" id="KW-1185">Reference proteome</keyword>
<keyword evidence="1" id="KW-0479">Metal-binding</keyword>
<evidence type="ECO:0000259" key="8">
    <source>
        <dbReference type="PROSITE" id="PS50853"/>
    </source>
</evidence>
<evidence type="ECO:0000256" key="1">
    <source>
        <dbReference type="ARBA" id="ARBA00022723"/>
    </source>
</evidence>
<reference evidence="9" key="1">
    <citation type="journal article" date="2019" name="bioRxiv">
        <title>The Genome of the Zebra Mussel, Dreissena polymorpha: A Resource for Invasive Species Research.</title>
        <authorList>
            <person name="McCartney M.A."/>
            <person name="Auch B."/>
            <person name="Kono T."/>
            <person name="Mallez S."/>
            <person name="Zhang Y."/>
            <person name="Obille A."/>
            <person name="Becker A."/>
            <person name="Abrahante J.E."/>
            <person name="Garbe J."/>
            <person name="Badalamenti J.P."/>
            <person name="Herman A."/>
            <person name="Mangelson H."/>
            <person name="Liachko I."/>
            <person name="Sullivan S."/>
            <person name="Sone E.D."/>
            <person name="Koren S."/>
            <person name="Silverstein K.A.T."/>
            <person name="Beckman K.B."/>
            <person name="Gohl D.M."/>
        </authorList>
    </citation>
    <scope>NUCLEOTIDE SEQUENCE</scope>
    <source>
        <strain evidence="9">Duluth1</strain>
        <tissue evidence="9">Whole animal</tissue>
    </source>
</reference>
<dbReference type="SMART" id="SM00336">
    <property type="entry name" value="BBOX"/>
    <property type="match status" value="1"/>
</dbReference>
<dbReference type="PROSITE" id="PS50853">
    <property type="entry name" value="FN3"/>
    <property type="match status" value="2"/>
</dbReference>
<dbReference type="Gene3D" id="4.10.830.40">
    <property type="match status" value="1"/>
</dbReference>
<feature type="region of interest" description="Disordered" evidence="5">
    <location>
        <begin position="138"/>
        <end position="162"/>
    </location>
</feature>
<feature type="domain" description="Fibronectin type-III" evidence="8">
    <location>
        <begin position="473"/>
        <end position="587"/>
    </location>
</feature>
<feature type="region of interest" description="Disordered" evidence="5">
    <location>
        <begin position="18"/>
        <end position="42"/>
    </location>
</feature>
<keyword evidence="2 4" id="KW-0863">Zinc-finger</keyword>